<dbReference type="AlphaFoldDB" id="A0A0P9CVM1"/>
<dbReference type="Gene3D" id="3.40.50.970">
    <property type="match status" value="1"/>
</dbReference>
<comment type="caution">
    <text evidence="1">The sequence shown here is derived from an EMBL/GenBank/DDBJ whole genome shotgun (WGS) entry which is preliminary data.</text>
</comment>
<reference evidence="1 2" key="1">
    <citation type="submission" date="2015-09" db="EMBL/GenBank/DDBJ databases">
        <title>Draft genome sequence of Kouleothrix aurantiaca JCM 19913.</title>
        <authorList>
            <person name="Hemp J."/>
        </authorList>
    </citation>
    <scope>NUCLEOTIDE SEQUENCE [LARGE SCALE GENOMIC DNA]</scope>
    <source>
        <strain evidence="1 2">COM-B</strain>
    </source>
</reference>
<keyword evidence="2" id="KW-1185">Reference proteome</keyword>
<sequence>AWLKATAERVEKEVQEAIDFAEKSPNPKIEDLFDYMYATPVPNTPGREEAAAIAQQAQGGR</sequence>
<evidence type="ECO:0000313" key="1">
    <source>
        <dbReference type="EMBL" id="KPV49698.1"/>
    </source>
</evidence>
<name>A0A0P9CVM1_9CHLR</name>
<protein>
    <recommendedName>
        <fullName evidence="3">Pyruvate dehydrogenase (Acetyl-transferring) E1 component subunit alpha</fullName>
    </recommendedName>
</protein>
<proteinExistence type="predicted"/>
<evidence type="ECO:0000313" key="2">
    <source>
        <dbReference type="Proteomes" id="UP000050509"/>
    </source>
</evidence>
<organism evidence="1 2">
    <name type="scientific">Kouleothrix aurantiaca</name>
    <dbReference type="NCBI Taxonomy" id="186479"/>
    <lineage>
        <taxon>Bacteria</taxon>
        <taxon>Bacillati</taxon>
        <taxon>Chloroflexota</taxon>
        <taxon>Chloroflexia</taxon>
        <taxon>Chloroflexales</taxon>
        <taxon>Roseiflexineae</taxon>
        <taxon>Roseiflexaceae</taxon>
        <taxon>Kouleothrix</taxon>
    </lineage>
</organism>
<dbReference type="SUPFAM" id="SSF52518">
    <property type="entry name" value="Thiamin diphosphate-binding fold (THDP-binding)"/>
    <property type="match status" value="1"/>
</dbReference>
<dbReference type="Proteomes" id="UP000050509">
    <property type="component" value="Unassembled WGS sequence"/>
</dbReference>
<dbReference type="EMBL" id="LJCR01001806">
    <property type="protein sequence ID" value="KPV49698.1"/>
    <property type="molecule type" value="Genomic_DNA"/>
</dbReference>
<evidence type="ECO:0008006" key="3">
    <source>
        <dbReference type="Google" id="ProtNLM"/>
    </source>
</evidence>
<dbReference type="InterPro" id="IPR029061">
    <property type="entry name" value="THDP-binding"/>
</dbReference>
<accession>A0A0P9CVM1</accession>
<gene>
    <name evidence="1" type="ORF">SE17_31130</name>
</gene>
<feature type="non-terminal residue" evidence="1">
    <location>
        <position position="1"/>
    </location>
</feature>